<evidence type="ECO:0000313" key="1">
    <source>
        <dbReference type="EMBL" id="CAK5023999.1"/>
    </source>
</evidence>
<proteinExistence type="predicted"/>
<reference evidence="1" key="1">
    <citation type="submission" date="2023-11" db="EMBL/GenBank/DDBJ databases">
        <authorList>
            <person name="Poullet M."/>
        </authorList>
    </citation>
    <scope>NUCLEOTIDE SEQUENCE</scope>
    <source>
        <strain evidence="1">E1834</strain>
    </source>
</reference>
<sequence length="87" mass="9464">MKSISRRECKGSLSDIIVSGREFTIASLSQKRVVNSVVVRSFLPLHLLFAVLGTPTNLSQAPPSHGLRGVMNFHSLPLNLMKSCSSL</sequence>
<evidence type="ECO:0000313" key="2">
    <source>
        <dbReference type="Proteomes" id="UP001497535"/>
    </source>
</evidence>
<keyword evidence="2" id="KW-1185">Reference proteome</keyword>
<comment type="caution">
    <text evidence="1">The sequence shown here is derived from an EMBL/GenBank/DDBJ whole genome shotgun (WGS) entry which is preliminary data.</text>
</comment>
<gene>
    <name evidence="1" type="ORF">MENTE1834_LOCUS5361</name>
</gene>
<organism evidence="1 2">
    <name type="scientific">Meloidogyne enterolobii</name>
    <name type="common">Root-knot nematode worm</name>
    <name type="synonym">Meloidogyne mayaguensis</name>
    <dbReference type="NCBI Taxonomy" id="390850"/>
    <lineage>
        <taxon>Eukaryota</taxon>
        <taxon>Metazoa</taxon>
        <taxon>Ecdysozoa</taxon>
        <taxon>Nematoda</taxon>
        <taxon>Chromadorea</taxon>
        <taxon>Rhabditida</taxon>
        <taxon>Tylenchina</taxon>
        <taxon>Tylenchomorpha</taxon>
        <taxon>Tylenchoidea</taxon>
        <taxon>Meloidogynidae</taxon>
        <taxon>Meloidogyninae</taxon>
        <taxon>Meloidogyne</taxon>
    </lineage>
</organism>
<name>A0ACB0XZ88_MELEN</name>
<protein>
    <submittedName>
        <fullName evidence="1">Uncharacterized protein</fullName>
    </submittedName>
</protein>
<dbReference type="EMBL" id="CAVMJV010000004">
    <property type="protein sequence ID" value="CAK5023999.1"/>
    <property type="molecule type" value="Genomic_DNA"/>
</dbReference>
<dbReference type="Proteomes" id="UP001497535">
    <property type="component" value="Unassembled WGS sequence"/>
</dbReference>
<accession>A0ACB0XZ88</accession>